<reference evidence="4" key="1">
    <citation type="submission" date="2021-03" db="EMBL/GenBank/DDBJ databases">
        <title>Draft genome sequence of rust myrtle Austropuccinia psidii MF-1, a brazilian biotype.</title>
        <authorList>
            <person name="Quecine M.C."/>
            <person name="Pachon D.M.R."/>
            <person name="Bonatelli M.L."/>
            <person name="Correr F.H."/>
            <person name="Franceschini L.M."/>
            <person name="Leite T.F."/>
            <person name="Margarido G.R.A."/>
            <person name="Almeida C.A."/>
            <person name="Ferrarezi J.A."/>
            <person name="Labate C.A."/>
        </authorList>
    </citation>
    <scope>NUCLEOTIDE SEQUENCE</scope>
    <source>
        <strain evidence="4">MF-1</strain>
    </source>
</reference>
<dbReference type="InterPro" id="IPR038718">
    <property type="entry name" value="SNF2-like_sf"/>
</dbReference>
<keyword evidence="1" id="KW-0547">Nucleotide-binding</keyword>
<dbReference type="AlphaFoldDB" id="A0A9Q3L0Q9"/>
<sequence length="135" mass="14920">MIKTPILTHQKTGLAFLWYQEIPLGKSAHNIWATSPPGSTFNARNIIKNKVISSLKLLLNNTTLGGLLADDMGLGQTIQAIALIGTSKEQLMTNPHHYHLPILLNPQLEIRNIQACSGWSTESQNLPWPQSSLIM</sequence>
<dbReference type="InterPro" id="IPR000330">
    <property type="entry name" value="SNF2_N"/>
</dbReference>
<dbReference type="OrthoDB" id="448448at2759"/>
<accession>A0A9Q3L0Q9</accession>
<name>A0A9Q3L0Q9_9BASI</name>
<dbReference type="EMBL" id="AVOT02132631">
    <property type="protein sequence ID" value="MBW0589015.1"/>
    <property type="molecule type" value="Genomic_DNA"/>
</dbReference>
<dbReference type="Proteomes" id="UP000765509">
    <property type="component" value="Unassembled WGS sequence"/>
</dbReference>
<gene>
    <name evidence="4" type="ORF">O181_128730</name>
</gene>
<dbReference type="GO" id="GO:0005524">
    <property type="term" value="F:ATP binding"/>
    <property type="evidence" value="ECO:0007669"/>
    <property type="project" value="InterPro"/>
</dbReference>
<dbReference type="Gene3D" id="3.40.50.10810">
    <property type="entry name" value="Tandem AAA-ATPase domain"/>
    <property type="match status" value="1"/>
</dbReference>
<evidence type="ECO:0000313" key="4">
    <source>
        <dbReference type="EMBL" id="MBW0589015.1"/>
    </source>
</evidence>
<evidence type="ECO:0000259" key="3">
    <source>
        <dbReference type="Pfam" id="PF00176"/>
    </source>
</evidence>
<keyword evidence="2" id="KW-0067">ATP-binding</keyword>
<organism evidence="4 5">
    <name type="scientific">Austropuccinia psidii MF-1</name>
    <dbReference type="NCBI Taxonomy" id="1389203"/>
    <lineage>
        <taxon>Eukaryota</taxon>
        <taxon>Fungi</taxon>
        <taxon>Dikarya</taxon>
        <taxon>Basidiomycota</taxon>
        <taxon>Pucciniomycotina</taxon>
        <taxon>Pucciniomycetes</taxon>
        <taxon>Pucciniales</taxon>
        <taxon>Sphaerophragmiaceae</taxon>
        <taxon>Austropuccinia</taxon>
    </lineage>
</organism>
<feature type="domain" description="SNF2 N-terminal" evidence="3">
    <location>
        <begin position="9"/>
        <end position="90"/>
    </location>
</feature>
<proteinExistence type="predicted"/>
<evidence type="ECO:0000256" key="1">
    <source>
        <dbReference type="ARBA" id="ARBA00022741"/>
    </source>
</evidence>
<dbReference type="Pfam" id="PF00176">
    <property type="entry name" value="SNF2-rel_dom"/>
    <property type="match status" value="1"/>
</dbReference>
<protein>
    <recommendedName>
        <fullName evidence="3">SNF2 N-terminal domain-containing protein</fullName>
    </recommendedName>
</protein>
<comment type="caution">
    <text evidence="4">The sequence shown here is derived from an EMBL/GenBank/DDBJ whole genome shotgun (WGS) entry which is preliminary data.</text>
</comment>
<evidence type="ECO:0000313" key="5">
    <source>
        <dbReference type="Proteomes" id="UP000765509"/>
    </source>
</evidence>
<evidence type="ECO:0000256" key="2">
    <source>
        <dbReference type="ARBA" id="ARBA00022840"/>
    </source>
</evidence>
<keyword evidence="5" id="KW-1185">Reference proteome</keyword>